<dbReference type="Proteomes" id="UP000615446">
    <property type="component" value="Unassembled WGS sequence"/>
</dbReference>
<gene>
    <name evidence="2" type="ORF">RCL2_001188900</name>
    <name evidence="1" type="ORF">RclHR1_03000003</name>
</gene>
<dbReference type="EMBL" id="BEXD01002225">
    <property type="protein sequence ID" value="GBB97560.1"/>
    <property type="molecule type" value="Genomic_DNA"/>
</dbReference>
<proteinExistence type="predicted"/>
<evidence type="ECO:0000313" key="3">
    <source>
        <dbReference type="Proteomes" id="UP000247702"/>
    </source>
</evidence>
<evidence type="ECO:0000313" key="2">
    <source>
        <dbReference type="EMBL" id="GES84797.1"/>
    </source>
</evidence>
<sequence>MDDFDPVLIISPNQNLDKPTFIASLSSGYVCICNQNKCRDENSFTVFHFATVTEMYILYMEIISAHVVEEVKRREKFRFTSKFYRSREGPKSIAVYTSQELKEKQ</sequence>
<reference evidence="2" key="2">
    <citation type="submission" date="2019-10" db="EMBL/GenBank/DDBJ databases">
        <title>Conservation and host-specific expression of non-tandemly repeated heterogenous ribosome RNA gene in arbuscular mycorrhizal fungi.</title>
        <authorList>
            <person name="Maeda T."/>
            <person name="Kobayashi Y."/>
            <person name="Nakagawa T."/>
            <person name="Ezawa T."/>
            <person name="Yamaguchi K."/>
            <person name="Bino T."/>
            <person name="Nishimoto Y."/>
            <person name="Shigenobu S."/>
            <person name="Kawaguchi M."/>
        </authorList>
    </citation>
    <scope>NUCLEOTIDE SEQUENCE</scope>
    <source>
        <strain evidence="2">HR1</strain>
    </source>
</reference>
<name>A0A2Z6R630_9GLOM</name>
<comment type="caution">
    <text evidence="1">The sequence shown here is derived from an EMBL/GenBank/DDBJ whole genome shotgun (WGS) entry which is preliminary data.</text>
</comment>
<dbReference type="EMBL" id="BLAL01000086">
    <property type="protein sequence ID" value="GES84797.1"/>
    <property type="molecule type" value="Genomic_DNA"/>
</dbReference>
<evidence type="ECO:0000313" key="1">
    <source>
        <dbReference type="EMBL" id="GBB97560.1"/>
    </source>
</evidence>
<protein>
    <submittedName>
        <fullName evidence="1">Uncharacterized protein</fullName>
    </submittedName>
</protein>
<keyword evidence="3" id="KW-1185">Reference proteome</keyword>
<reference evidence="1 3" key="1">
    <citation type="submission" date="2017-11" db="EMBL/GenBank/DDBJ databases">
        <title>The genome of Rhizophagus clarus HR1 reveals common genetic basis of auxotrophy among arbuscular mycorrhizal fungi.</title>
        <authorList>
            <person name="Kobayashi Y."/>
        </authorList>
    </citation>
    <scope>NUCLEOTIDE SEQUENCE [LARGE SCALE GENOMIC DNA]</scope>
    <source>
        <strain evidence="1 3">HR1</strain>
    </source>
</reference>
<dbReference type="Proteomes" id="UP000247702">
    <property type="component" value="Unassembled WGS sequence"/>
</dbReference>
<dbReference type="AlphaFoldDB" id="A0A2Z6R630"/>
<organism evidence="1 3">
    <name type="scientific">Rhizophagus clarus</name>
    <dbReference type="NCBI Taxonomy" id="94130"/>
    <lineage>
        <taxon>Eukaryota</taxon>
        <taxon>Fungi</taxon>
        <taxon>Fungi incertae sedis</taxon>
        <taxon>Mucoromycota</taxon>
        <taxon>Glomeromycotina</taxon>
        <taxon>Glomeromycetes</taxon>
        <taxon>Glomerales</taxon>
        <taxon>Glomeraceae</taxon>
        <taxon>Rhizophagus</taxon>
    </lineage>
</organism>
<accession>A0A2Z6R630</accession>